<evidence type="ECO:0000313" key="2">
    <source>
        <dbReference type="EMBL" id="GAA2663976.1"/>
    </source>
</evidence>
<organism evidence="2 3">
    <name type="scientific">Streptomyces vastus</name>
    <dbReference type="NCBI Taxonomy" id="285451"/>
    <lineage>
        <taxon>Bacteria</taxon>
        <taxon>Bacillati</taxon>
        <taxon>Actinomycetota</taxon>
        <taxon>Actinomycetes</taxon>
        <taxon>Kitasatosporales</taxon>
        <taxon>Streptomycetaceae</taxon>
        <taxon>Streptomyces</taxon>
    </lineage>
</organism>
<gene>
    <name evidence="2" type="ORF">GCM10010307_84910</name>
</gene>
<evidence type="ECO:0000313" key="3">
    <source>
        <dbReference type="Proteomes" id="UP001500151"/>
    </source>
</evidence>
<name>A0ABP6EAJ6_9ACTN</name>
<reference evidence="3" key="1">
    <citation type="journal article" date="2019" name="Int. J. Syst. Evol. Microbiol.">
        <title>The Global Catalogue of Microorganisms (GCM) 10K type strain sequencing project: providing services to taxonomists for standard genome sequencing and annotation.</title>
        <authorList>
            <consortium name="The Broad Institute Genomics Platform"/>
            <consortium name="The Broad Institute Genome Sequencing Center for Infectious Disease"/>
            <person name="Wu L."/>
            <person name="Ma J."/>
        </authorList>
    </citation>
    <scope>NUCLEOTIDE SEQUENCE [LARGE SCALE GENOMIC DNA]</scope>
    <source>
        <strain evidence="3">JCM 4524</strain>
    </source>
</reference>
<feature type="region of interest" description="Disordered" evidence="1">
    <location>
        <begin position="1"/>
        <end position="27"/>
    </location>
</feature>
<dbReference type="EMBL" id="BAAASJ010000125">
    <property type="protein sequence ID" value="GAA2663976.1"/>
    <property type="molecule type" value="Genomic_DNA"/>
</dbReference>
<protein>
    <submittedName>
        <fullName evidence="2">Uncharacterized protein</fullName>
    </submittedName>
</protein>
<proteinExistence type="predicted"/>
<accession>A0ABP6EAJ6</accession>
<feature type="compositionally biased region" description="Polar residues" evidence="1">
    <location>
        <begin position="18"/>
        <end position="27"/>
    </location>
</feature>
<sequence length="115" mass="12225">MDSEAPSPSPEPDDVQADSVTRPSPTATATNFLVVLTGSLLGMTRRDAALPGTLGELPRLPGRAQQLARVKTELPTQNDLGEVQRVCGRAALSALWRSPVGFCRYEGVYEGQSTA</sequence>
<comment type="caution">
    <text evidence="2">The sequence shown here is derived from an EMBL/GenBank/DDBJ whole genome shotgun (WGS) entry which is preliminary data.</text>
</comment>
<evidence type="ECO:0000256" key="1">
    <source>
        <dbReference type="SAM" id="MobiDB-lite"/>
    </source>
</evidence>
<dbReference type="Proteomes" id="UP001500151">
    <property type="component" value="Unassembled WGS sequence"/>
</dbReference>
<keyword evidence="3" id="KW-1185">Reference proteome</keyword>